<dbReference type="InterPro" id="IPR013098">
    <property type="entry name" value="Ig_I-set"/>
</dbReference>
<dbReference type="InterPro" id="IPR003599">
    <property type="entry name" value="Ig_sub"/>
</dbReference>
<feature type="region of interest" description="Disordered" evidence="16">
    <location>
        <begin position="768"/>
        <end position="831"/>
    </location>
</feature>
<dbReference type="Pfam" id="PF13927">
    <property type="entry name" value="Ig_3"/>
    <property type="match status" value="1"/>
</dbReference>
<keyword evidence="8 17" id="KW-0472">Membrane</keyword>
<feature type="transmembrane region" description="Helical" evidence="17">
    <location>
        <begin position="673"/>
        <end position="696"/>
    </location>
</feature>
<feature type="domain" description="Ig-like" evidence="19">
    <location>
        <begin position="25"/>
        <end position="127"/>
    </location>
</feature>
<feature type="domain" description="Ig-like" evidence="19">
    <location>
        <begin position="229"/>
        <end position="313"/>
    </location>
</feature>
<evidence type="ECO:0000256" key="4">
    <source>
        <dbReference type="ARBA" id="ARBA00022729"/>
    </source>
</evidence>
<comment type="similarity">
    <text evidence="13">Belongs to the immunoglobulin superfamily. IHOG family.</text>
</comment>
<feature type="domain" description="Ig-like" evidence="19">
    <location>
        <begin position="135"/>
        <end position="217"/>
    </location>
</feature>
<feature type="signal peptide" evidence="18">
    <location>
        <begin position="1"/>
        <end position="22"/>
    </location>
</feature>
<protein>
    <recommendedName>
        <fullName evidence="15">Interference hedgehog</fullName>
    </recommendedName>
</protein>
<dbReference type="GO" id="GO:0030154">
    <property type="term" value="P:cell differentiation"/>
    <property type="evidence" value="ECO:0007669"/>
    <property type="project" value="UniProtKB-ARBA"/>
</dbReference>
<dbReference type="InterPro" id="IPR036179">
    <property type="entry name" value="Ig-like_dom_sf"/>
</dbReference>
<feature type="compositionally biased region" description="Basic residues" evidence="16">
    <location>
        <begin position="420"/>
        <end position="440"/>
    </location>
</feature>
<dbReference type="InterPro" id="IPR036116">
    <property type="entry name" value="FN3_sf"/>
</dbReference>
<dbReference type="AlphaFoldDB" id="A0ABD1E5M3"/>
<keyword evidence="22" id="KW-1185">Reference proteome</keyword>
<comment type="function">
    <text evidence="12">Mediates response to the active Hedgehog (Hh) protein signal in embryos, functioning upstream or at the level of patched (ptc).</text>
</comment>
<name>A0ABD1E5M3_HYPHA</name>
<evidence type="ECO:0000256" key="8">
    <source>
        <dbReference type="ARBA" id="ARBA00023136"/>
    </source>
</evidence>
<evidence type="ECO:0000256" key="6">
    <source>
        <dbReference type="ARBA" id="ARBA00022974"/>
    </source>
</evidence>
<evidence type="ECO:0000256" key="2">
    <source>
        <dbReference type="ARBA" id="ARBA00022674"/>
    </source>
</evidence>
<dbReference type="GO" id="GO:0007155">
    <property type="term" value="P:cell adhesion"/>
    <property type="evidence" value="ECO:0007669"/>
    <property type="project" value="UniProtKB-ARBA"/>
</dbReference>
<dbReference type="PANTHER" id="PTHR44170:SF33">
    <property type="entry name" value="BROTHER OF IHOG, ISOFORM G-RELATED"/>
    <property type="match status" value="1"/>
</dbReference>
<dbReference type="InterPro" id="IPR013783">
    <property type="entry name" value="Ig-like_fold"/>
</dbReference>
<feature type="compositionally biased region" description="Low complexity" evidence="16">
    <location>
        <begin position="781"/>
        <end position="795"/>
    </location>
</feature>
<dbReference type="FunFam" id="2.60.40.10:FF:000032">
    <property type="entry name" value="palladin isoform X1"/>
    <property type="match status" value="1"/>
</dbReference>
<dbReference type="CDD" id="cd00063">
    <property type="entry name" value="FN3"/>
    <property type="match status" value="2"/>
</dbReference>
<dbReference type="SUPFAM" id="SSF48726">
    <property type="entry name" value="Immunoglobulin"/>
    <property type="match status" value="4"/>
</dbReference>
<keyword evidence="5" id="KW-0677">Repeat</keyword>
<dbReference type="PROSITE" id="PS50835">
    <property type="entry name" value="IG_LIKE"/>
    <property type="match status" value="4"/>
</dbReference>
<evidence type="ECO:0000256" key="13">
    <source>
        <dbReference type="ARBA" id="ARBA00038144"/>
    </source>
</evidence>
<dbReference type="PANTHER" id="PTHR44170">
    <property type="entry name" value="PROTEIN SIDEKICK"/>
    <property type="match status" value="1"/>
</dbReference>
<dbReference type="InterPro" id="IPR003961">
    <property type="entry name" value="FN3_dom"/>
</dbReference>
<accession>A0ABD1E5M3</accession>
<dbReference type="SUPFAM" id="SSF49265">
    <property type="entry name" value="Fibronectin type III"/>
    <property type="match status" value="1"/>
</dbReference>
<dbReference type="SMART" id="SM00060">
    <property type="entry name" value="FN3"/>
    <property type="match status" value="2"/>
</dbReference>
<dbReference type="GO" id="GO:0009653">
    <property type="term" value="P:anatomical structure morphogenesis"/>
    <property type="evidence" value="ECO:0007669"/>
    <property type="project" value="UniProtKB-ARBA"/>
</dbReference>
<evidence type="ECO:0000256" key="18">
    <source>
        <dbReference type="SAM" id="SignalP"/>
    </source>
</evidence>
<comment type="caution">
    <text evidence="21">The sequence shown here is derived from an EMBL/GenBank/DDBJ whole genome shotgun (WGS) entry which is preliminary data.</text>
</comment>
<proteinExistence type="inferred from homology"/>
<evidence type="ECO:0000313" key="22">
    <source>
        <dbReference type="Proteomes" id="UP001566132"/>
    </source>
</evidence>
<dbReference type="InterPro" id="IPR003598">
    <property type="entry name" value="Ig_sub2"/>
</dbReference>
<dbReference type="EMBL" id="JBDJPC010000011">
    <property type="protein sequence ID" value="KAL1489868.1"/>
    <property type="molecule type" value="Genomic_DNA"/>
</dbReference>
<evidence type="ECO:0000256" key="5">
    <source>
        <dbReference type="ARBA" id="ARBA00022737"/>
    </source>
</evidence>
<evidence type="ECO:0000256" key="9">
    <source>
        <dbReference type="ARBA" id="ARBA00023157"/>
    </source>
</evidence>
<reference evidence="21 22" key="1">
    <citation type="submission" date="2024-05" db="EMBL/GenBank/DDBJ databases">
        <title>Genetic variation in Jamaican populations of the coffee berry borer (Hypothenemus hampei).</title>
        <authorList>
            <person name="Errbii M."/>
            <person name="Myrie A."/>
        </authorList>
    </citation>
    <scope>NUCLEOTIDE SEQUENCE [LARGE SCALE GENOMIC DNA]</scope>
    <source>
        <strain evidence="21">JA-Hopewell-2020-01-JO</strain>
        <tissue evidence="21">Whole body</tissue>
    </source>
</reference>
<comment type="subcellular location">
    <subcellularLocation>
        <location evidence="1">Membrane</location>
        <topology evidence="1">Single-pass type I membrane protein</topology>
    </subcellularLocation>
</comment>
<organism evidence="21 22">
    <name type="scientific">Hypothenemus hampei</name>
    <name type="common">Coffee berry borer</name>
    <dbReference type="NCBI Taxonomy" id="57062"/>
    <lineage>
        <taxon>Eukaryota</taxon>
        <taxon>Metazoa</taxon>
        <taxon>Ecdysozoa</taxon>
        <taxon>Arthropoda</taxon>
        <taxon>Hexapoda</taxon>
        <taxon>Insecta</taxon>
        <taxon>Pterygota</taxon>
        <taxon>Neoptera</taxon>
        <taxon>Endopterygota</taxon>
        <taxon>Coleoptera</taxon>
        <taxon>Polyphaga</taxon>
        <taxon>Cucujiformia</taxon>
        <taxon>Curculionidae</taxon>
        <taxon>Scolytinae</taxon>
        <taxon>Hypothenemus</taxon>
    </lineage>
</organism>
<dbReference type="Proteomes" id="UP001566132">
    <property type="component" value="Unassembled WGS sequence"/>
</dbReference>
<keyword evidence="4 18" id="KW-0732">Signal</keyword>
<keyword evidence="2" id="KW-0358">Heparin-binding</keyword>
<keyword evidence="6" id="KW-0654">Proteoglycan</keyword>
<feature type="domain" description="Fibronectin type-III" evidence="20">
    <location>
        <begin position="545"/>
        <end position="643"/>
    </location>
</feature>
<keyword evidence="3 17" id="KW-0812">Transmembrane</keyword>
<gene>
    <name evidence="21" type="ORF">ABEB36_013797</name>
</gene>
<dbReference type="Pfam" id="PF00041">
    <property type="entry name" value="fn3"/>
    <property type="match status" value="2"/>
</dbReference>
<dbReference type="SMART" id="SM00409">
    <property type="entry name" value="IG"/>
    <property type="match status" value="4"/>
</dbReference>
<keyword evidence="7 17" id="KW-1133">Transmembrane helix</keyword>
<dbReference type="PROSITE" id="PS50853">
    <property type="entry name" value="FN3"/>
    <property type="match status" value="2"/>
</dbReference>
<keyword evidence="9" id="KW-1015">Disulfide bond</keyword>
<keyword evidence="10" id="KW-0325">Glycoprotein</keyword>
<evidence type="ECO:0000313" key="21">
    <source>
        <dbReference type="EMBL" id="KAL1489868.1"/>
    </source>
</evidence>
<dbReference type="InterPro" id="IPR007110">
    <property type="entry name" value="Ig-like_dom"/>
</dbReference>
<comment type="subunit">
    <text evidence="14">Homodimer. Heterotetramer; 2 iHog chains bind 2 hh chains when facilitated by heparin, heparin is required to promote high-affinity interactions between hh and iHog.</text>
</comment>
<keyword evidence="11" id="KW-0393">Immunoglobulin domain</keyword>
<feature type="domain" description="Ig-like" evidence="19">
    <location>
        <begin position="318"/>
        <end position="355"/>
    </location>
</feature>
<evidence type="ECO:0000256" key="16">
    <source>
        <dbReference type="SAM" id="MobiDB-lite"/>
    </source>
</evidence>
<evidence type="ECO:0000256" key="1">
    <source>
        <dbReference type="ARBA" id="ARBA00004479"/>
    </source>
</evidence>
<evidence type="ECO:0000259" key="19">
    <source>
        <dbReference type="PROSITE" id="PS50835"/>
    </source>
</evidence>
<evidence type="ECO:0000256" key="7">
    <source>
        <dbReference type="ARBA" id="ARBA00022989"/>
    </source>
</evidence>
<evidence type="ECO:0000256" key="12">
    <source>
        <dbReference type="ARBA" id="ARBA00037573"/>
    </source>
</evidence>
<evidence type="ECO:0000256" key="3">
    <source>
        <dbReference type="ARBA" id="ARBA00022692"/>
    </source>
</evidence>
<evidence type="ECO:0000256" key="14">
    <source>
        <dbReference type="ARBA" id="ARBA00038530"/>
    </source>
</evidence>
<feature type="chain" id="PRO_5044835645" description="Interference hedgehog" evidence="18">
    <location>
        <begin position="23"/>
        <end position="831"/>
    </location>
</feature>
<evidence type="ECO:0000256" key="10">
    <source>
        <dbReference type="ARBA" id="ARBA00023180"/>
    </source>
</evidence>
<sequence>MFSHRICAIWITLIVLVHYASADFEHLVNQPQLLVLPQGYETLLSCEMNIEPDMFQWKFYQSIELYNSKPNILLSNGSFQLIPEKKFRVNRKKSELSIQVKPEDVGEYQCLAYYGASVVASIPWRVTLAKMGPLPHQESVSMSVQAGNTVSWRCNVPESNPGAFVDYKKGEKYIPPPIVGVKVTSMILSNVTATDSGTYKCSTTNTFEKKNARAVLNLEVLNNGPFKTPAFVMTPLEEYTGVKGSNLFLECAAVGKPIPKVTWLKKQAQLASERIEILPGGLLIKNITSKDDGIYICNYTNTYGSIIHQITVKYNEEPSINCFMNTTQIKQGENMDVECEVQGTPEPQIAWFLNGFSVLNDSGIEAIGNKIYFRPIEKRHAGNLQIFARNVVKTVYSSISIRVVPLATSLDEIATQISSHSRHNHRKSHFTRRPLKHKQPKMIPPSRPVISRVNDETVVVRWNVTSNNGLAIQFFKVQYKEKGSKEWNTANTDIAPRITAYEITGLKSEHVYKFRVAAVYSNNDWKMSPTSQKFHLRRLDFDEKNPLPVCLITNMETVNHTSIKVYWLCPPYNVTIDGFYINYNIATRAGDDYMISTVEGADVRDYVINYLQPETSYDIKLQSFNQKLASEFSPLMKGRTGVNPVSPPATTVASVSTTNNRNNRDQNAADTNIYIIIVGAVIGFAFVIAGIILLFVCRKWQKNKLSDSQDKPNVDRHIQADGNEYVVERKSIQTANGCTLPGNRLTITSNPLADADKTHPTVIELRNLASNNNSMRSQHETSNGSTNTTTSTATSDPSLRTEKQNWKIRKNVRTSNDKKDGDCSTTGSNYV</sequence>
<evidence type="ECO:0000256" key="11">
    <source>
        <dbReference type="ARBA" id="ARBA00023319"/>
    </source>
</evidence>
<evidence type="ECO:0000256" key="15">
    <source>
        <dbReference type="ARBA" id="ARBA00041099"/>
    </source>
</evidence>
<dbReference type="Pfam" id="PF07679">
    <property type="entry name" value="I-set"/>
    <property type="match status" value="2"/>
</dbReference>
<evidence type="ECO:0000256" key="17">
    <source>
        <dbReference type="SAM" id="Phobius"/>
    </source>
</evidence>
<feature type="domain" description="Fibronectin type-III" evidence="20">
    <location>
        <begin position="444"/>
        <end position="542"/>
    </location>
</feature>
<feature type="region of interest" description="Disordered" evidence="16">
    <location>
        <begin position="417"/>
        <end position="447"/>
    </location>
</feature>
<dbReference type="SMART" id="SM00408">
    <property type="entry name" value="IGc2"/>
    <property type="match status" value="3"/>
</dbReference>
<dbReference type="Gene3D" id="2.60.40.10">
    <property type="entry name" value="Immunoglobulins"/>
    <property type="match status" value="5"/>
</dbReference>
<evidence type="ECO:0000259" key="20">
    <source>
        <dbReference type="PROSITE" id="PS50853"/>
    </source>
</evidence>